<keyword evidence="1" id="KW-0812">Transmembrane</keyword>
<dbReference type="Proteomes" id="UP001174909">
    <property type="component" value="Unassembled WGS sequence"/>
</dbReference>
<organism evidence="2 3">
    <name type="scientific">Geodia barretti</name>
    <name type="common">Barrett's horny sponge</name>
    <dbReference type="NCBI Taxonomy" id="519541"/>
    <lineage>
        <taxon>Eukaryota</taxon>
        <taxon>Metazoa</taxon>
        <taxon>Porifera</taxon>
        <taxon>Demospongiae</taxon>
        <taxon>Heteroscleromorpha</taxon>
        <taxon>Tetractinellida</taxon>
        <taxon>Astrophorina</taxon>
        <taxon>Geodiidae</taxon>
        <taxon>Geodia</taxon>
    </lineage>
</organism>
<comment type="caution">
    <text evidence="2">The sequence shown here is derived from an EMBL/GenBank/DDBJ whole genome shotgun (WGS) entry which is preliminary data.</text>
</comment>
<feature type="transmembrane region" description="Helical" evidence="1">
    <location>
        <begin position="31"/>
        <end position="51"/>
    </location>
</feature>
<dbReference type="EMBL" id="CASHTH010002722">
    <property type="protein sequence ID" value="CAI8034254.1"/>
    <property type="molecule type" value="Genomic_DNA"/>
</dbReference>
<keyword evidence="1" id="KW-0472">Membrane</keyword>
<name>A0AA35WVE7_GEOBA</name>
<feature type="transmembrane region" description="Helical" evidence="1">
    <location>
        <begin position="63"/>
        <end position="90"/>
    </location>
</feature>
<sequence length="91" mass="9657">MVMFSTLFCPIVVVGMLKVFALAPVVVGIQPLLALVLEAFLVVAMLTFALAEEELVAVKMSVVDVLSAGMLVVHALTLEKLVVVLMLAVFA</sequence>
<dbReference type="AlphaFoldDB" id="A0AA35WVE7"/>
<keyword evidence="1" id="KW-1133">Transmembrane helix</keyword>
<evidence type="ECO:0000313" key="3">
    <source>
        <dbReference type="Proteomes" id="UP001174909"/>
    </source>
</evidence>
<evidence type="ECO:0000256" key="1">
    <source>
        <dbReference type="SAM" id="Phobius"/>
    </source>
</evidence>
<evidence type="ECO:0000313" key="2">
    <source>
        <dbReference type="EMBL" id="CAI8034254.1"/>
    </source>
</evidence>
<reference evidence="2" key="1">
    <citation type="submission" date="2023-03" db="EMBL/GenBank/DDBJ databases">
        <authorList>
            <person name="Steffen K."/>
            <person name="Cardenas P."/>
        </authorList>
    </citation>
    <scope>NUCLEOTIDE SEQUENCE</scope>
</reference>
<proteinExistence type="predicted"/>
<protein>
    <submittedName>
        <fullName evidence="2">Uncharacterized protein</fullName>
    </submittedName>
</protein>
<gene>
    <name evidence="2" type="ORF">GBAR_LOCUS19305</name>
</gene>
<accession>A0AA35WVE7</accession>
<keyword evidence="3" id="KW-1185">Reference proteome</keyword>